<dbReference type="Pfam" id="PF00087">
    <property type="entry name" value="Toxin_TOLIP"/>
    <property type="match status" value="1"/>
</dbReference>
<reference evidence="9 10" key="1">
    <citation type="submission" date="2018-04" db="EMBL/GenBank/DDBJ databases">
        <title>The genome of golden apple snail Pomacea canaliculata provides insight into stress tolerance and invasive adaptation.</title>
        <authorList>
            <person name="Liu C."/>
            <person name="Liu B."/>
            <person name="Ren Y."/>
            <person name="Zhang Y."/>
            <person name="Wang H."/>
            <person name="Li S."/>
            <person name="Jiang F."/>
            <person name="Yin L."/>
            <person name="Zhang G."/>
            <person name="Qian W."/>
            <person name="Fan W."/>
        </authorList>
    </citation>
    <scope>NUCLEOTIDE SEQUENCE [LARGE SCALE GENOMIC DNA]</scope>
    <source>
        <strain evidence="9">SZHN2017</strain>
        <tissue evidence="9">Muscle</tissue>
    </source>
</reference>
<keyword evidence="7" id="KW-0812">Transmembrane</keyword>
<dbReference type="PROSITE" id="PS01186">
    <property type="entry name" value="EGF_2"/>
    <property type="match status" value="1"/>
</dbReference>
<dbReference type="InterPro" id="IPR045860">
    <property type="entry name" value="Snake_toxin-like_sf"/>
</dbReference>
<dbReference type="OrthoDB" id="6065705at2759"/>
<dbReference type="Proteomes" id="UP000245119">
    <property type="component" value="Linkage Group LG5"/>
</dbReference>
<evidence type="ECO:0000259" key="8">
    <source>
        <dbReference type="PROSITE" id="PS51233"/>
    </source>
</evidence>
<dbReference type="SUPFAM" id="SSF57302">
    <property type="entry name" value="Snake toxin-like"/>
    <property type="match status" value="2"/>
</dbReference>
<feature type="transmembrane region" description="Helical" evidence="7">
    <location>
        <begin position="4247"/>
        <end position="4269"/>
    </location>
</feature>
<dbReference type="PROSITE" id="PS51233">
    <property type="entry name" value="VWFD"/>
    <property type="match status" value="1"/>
</dbReference>
<dbReference type="Gene3D" id="2.10.25.10">
    <property type="entry name" value="Laminin"/>
    <property type="match status" value="1"/>
</dbReference>
<dbReference type="InterPro" id="IPR000742">
    <property type="entry name" value="EGF"/>
</dbReference>
<dbReference type="InterPro" id="IPR016054">
    <property type="entry name" value="LY6_UPA_recep-like"/>
</dbReference>
<feature type="region of interest" description="Disordered" evidence="6">
    <location>
        <begin position="3901"/>
        <end position="3927"/>
    </location>
</feature>
<keyword evidence="7" id="KW-1133">Transmembrane helix</keyword>
<dbReference type="STRING" id="400727.A0A2T7P9N7"/>
<dbReference type="SMART" id="SM00134">
    <property type="entry name" value="LU"/>
    <property type="match status" value="2"/>
</dbReference>
<accession>A0A2T7P9N7</accession>
<comment type="caution">
    <text evidence="9">The sequence shown here is derived from an EMBL/GenBank/DDBJ whole genome shotgun (WGS) entry which is preliminary data.</text>
</comment>
<evidence type="ECO:0000313" key="9">
    <source>
        <dbReference type="EMBL" id="PVD30130.1"/>
    </source>
</evidence>
<name>A0A2T7P9N7_POMCA</name>
<keyword evidence="4 7" id="KW-0472">Membrane</keyword>
<keyword evidence="10" id="KW-1185">Reference proteome</keyword>
<feature type="compositionally biased region" description="Polar residues" evidence="6">
    <location>
        <begin position="4317"/>
        <end position="4329"/>
    </location>
</feature>
<sequence>MHVQSSINSADHCLSDIPRLTGSGVKIGWSFVDRGFRLYIDDSLKAVSNSPVTTYTLSLATTLYLGFPSSTYNESALLVGLTIRDWKMWLYSPFFVHLPDILDEEVQAPEDGPDDAGHVIYILSLSMAGCSGVITRRQDQVFHLLFSALQADTPERTPVCRNLSIYLARTQEILTSCWRAAEAGNDSISEASFLHYSQRSLAEAFSTILTVICDGSLPRESSEKCDLTGIKAVLTSFFSASLRIGQGEQECSLLWTERERLAALTSSCGATTKAVLGELSSQTVSMVEIACSHPTCSIDYAQLCVSAAEEALTSVTGPRASGDVCMDVKFSLACITNHTVDCSGVQYLRLSEQTRSLYARYRDVCGVNDSSEQDHQRLSVQHGQWLIQAAAVNRLLPNSLFCSLRYRQEWTGQGAQLSLSPLAYPYFENICNDISATSRCNLTACAATPCGSLSRNCLAQNSSSCAGLNGFESLLSLQKDQDRKCGNASSASLLVSTGRPALDAVLLSFRRADYQGIKDLCQWLPRLRNSLATIQGDDVILEQAISFSSALAQSIENTVCSITAPPDNETNCPAALNSIVMAIEAFDLVVKSPFLAQSRREELCRLSLVSRSSSGCGTSADDYAWSVLSAAEDIIDQVCQRVPPLPTCDVNKARDSLQELVSAFLLPTDSACAAIDRVEVAVRRATIDCPLLLAWPITSVMGKLRELAESTCYRGQCDPAGAVICLIDVHHMAKLPVPDWEGVCSILNQSAVCAKQRVSGCDKCQRDTVDTLVAKVNRQLEDTCRAPPVSPRIFEARKCVQKLTVECDDTTKLAVSIDLEAVVKVVNGVKCEEKAVIPKCRAVLAERVKSILSYDPLDPEDPSYDQVIAGNNTEDQQPETGEEPFVPTYLGRLCQDAHLAFQCVQEGLQEFPIGPSEGFFEILNASWTLALTRCRATTKPLKCYTCKEGKSNEGCNGEEQELCPPDRQMCYTRVVRTPEYQNITISKGCIAPLDCRPGSDGTSQTFCCEGAECNQPDNGPLPATCSLSRVSACLDALSGAVLESNSINCSLVVQQTACFEYVQKECKSNGVTEVSQTLSALLNSSTVQECFVQMSDSRCGLYAATALSSLLATASDDIQDSTLCPMLVAVDRELRLATHSGKCDMEEIIAINSSYALLKSQLWDRKCEGVTESTGACQPLAALDYLIQNIDFALPDCGMEAAWEPFNNLTAGCQPVHLQLIKLYVSTLPAQCNASSVPSLPVDPLFPDACLTDIFPMALANNFSAEDMDRIIPCLIQNWPVDFYMNLPPSYRVYSEQSITFIFDFFDGIRNLFDGILISSNVSERCKSSQEEVARLQAVEVLQMIFLPFAPVSESNAFCKVTKSFEDKISLLLTQKCQDDEVQLQSKLLTYLQTYRLSFCPDEEPAPTCLKSSAQECIVRFTTFMVTAKIDTDEVCRAVNRTLQCVRSYTALCSSEEIKNVSRDMMNIAELYYTCTGVKEFVCENSIIQSFNTSSSITSLDGCGTATGTYSCSFARQAVRCYKDTITAIPAVLQNAVSHFNTKYPLLQEFGKDFCDLDLEFWTIGDQCIKPTCNIDIDSCLTVENSTGETVDTSRPRQCLNERLAGCDVVSRSEAVYKIWHDIEIFTMQYGLNITWSSWSRDSDIMSTMLIMKYISKLEISLRNPKWNLLDICWYFDDLKGIQDALADLDSFLLKSVLERPIRALERSLASGCKDQDILGVILDLPAKEDERCPQELQAELIFALVRSVFAGFQPMDAREQLCETLERLSSVNVTACSLGFQKQVELLKIFIGNLGENMCSPPFYCSLEKAQQCVSEMVAVVQGIGTSSSKNTVCSSLNTFDQCVAHVSFQCDNIIATKIESSVASVRELAVSICSEEDPTPSPDTCKAEIEDGCKQVDARKCSRKQMLALMSPLIDNRRHCRALAYTEDCYNRMSKACNKGNSQFNGFSVRFPPAVIQGLQEQRKCKDPQIYTPALVDCTVNCNVSQATICITTLELELRNFDPLGADDACSFIRVARQCLDSQTSNCSDDISKPLYSRLDSVLEYFSDISSSCKDFSSCLSDLTTLSAKILAAGGNLAANASQVLDNVGEVSLDLLCAQASTVWQCVSTKISLLSSDQYRLVQPIIDPLRKLHDDQCDATVKLRCYHCNGAVLDGTNNKNDKCSNDRACGQKQTRCYEYFEEKESKDGATDILVYRGCMEPQECQERKGQNGFYCCSSEHCNDGEYEDKDPVPELDSCYDRDAVKCAFNYIWALIRQNTVPCRSALANLQCVATYTQACDKDKGLHEAATQLMLTLAQSTCISGPLSPECHPLALLSMNAILTNAYSADSACIAWQQANQSLTVLEAHKTCTALDLVAIRESLSFASVITYTFCHPGDCIMSNSSVSAEAGNSGQDGEGTNAGSGGKPTTVASVDCDYYGASKCGRDALYRLEGIDSSNSEQICNDVKANATCAVKILENCELESPCLKKLLLQVQEVTKEKCGEKFFNPPAESDNSNHTSTSQNATCKPRVMCNLERAMECIDEFSTKLAVQCRKENVASCRSLQSILTEPYFKDYRAVLQQCPDVNLNPNPPQDVYSRASVCVQTILQDIYDGIGANYEPEDVFCGATASLGSREKRENGSSNWDLAFALVTVLRSNFFSVIPLEQRPDICKRVNKGLKLLDSYIENITQIALTRSSQIFLQRIQSEGWNQFFTYCSELDWEQSGCRPDYFQTCMKPFWKISALALTENGTLCRRASYALQCIAKFSNGCDMSVTRVVETARLQVQGVVGNICPNLTLGLFCPSKYSLINNFTCSYSSAQTCLSSVNTNAIDRRFDSYCSNLDKSLSCAKNGLEGCLQSQVDTAAVTLSSKKNLNTELSYCKSSTGLANYSSVCIAREPCSVIELSEAKITLVKNLFDALVTSRSKSAVCKAFYDYLESVSNITGRIGSPVAALEDEHGYLRQVLDDFCPGDKTGDSLPQPDGCQLYTAALFVVEELIWPLSSSGMPTADNQEACRRWKEQYVRIAVNKYMARCDRSINDLFGDIIELSSRHVAASEMCETTSTCIVAEAFYFINQFSVAVTSYSIDNNTVTLCLKKSEAESHVGAFTATCKDSERAIVSASLAQVMGLVTGVCDQVVLPPQPLCPDIPFTQQTCHVVKALVCLVESNLKLLSLDTFIYSDWCTATQQAMSCIAYNTSGCDSNVEDMKAVSSSLDNLRKQAENRCPWLTPDLCGVSPPCPAEFAGCDIYLQLDLLNNPLDDACSILETAYKCMDDNTRTCTRAQRAVVDDSLKRSMKLIPSVTCNANATDPTSCFLQARAATWQLLTHPNGTANNCQILVNVAECFSSRNVTLPSASLQAALFLDGAIRKSLSKCQGTDPHCGRLTALIINTVYEYISDMATASTFDHVSYCSKRNAILEDTAVIRQLYNQTCSDLSVLDDLEDALHNGPAGSLCDVDTKTECEEIIQNAQKCLDKFNDIDNCSAATELAVCMAPLGLCSENEQLISQYEEKVSQMDVCARLPLVLLRASPKREIYLSEQGGSASISFQVVENYTSYLSSDTNSLRMRLRTEIVNIDPLRCMTNDEAEIPQVVVKGTSNCGILITAADWINQSVGSIELMAVLDGREDGVRRAKLTLYAEVEEIDPRTSSWNSFTESIKLAQYTVAVDNKDSETAVCTSVGYNFFQTFDGSGYSCFETGTFMMYRNKIHHTFVSITVKKSTITAVYTCAVKVGNANVSIEFNRCLSGATRSRPQDISVTMTKSGDYDQISVYRTPDFGYVIVFSIGTIVQIKQTSSFGLTVYIVASTLDFGKTEGLCGGYDKNAYNDFVQPNGQRYTTQANDMQYGVLSPSGFITAWSIDPNEVPQTASGFVSDLAPTCSCLASNTDASQCSHITRVATCDYVQGVDITSALAAASEQSKSAPGGRRRRAVEDTSTAESPVIVPGWPTPSNWTQAMAKERCEKVLLEASNLRYCDKAVLAANGSYSYADIFTVCMEEIRVSDTAANLTSITKHAEYVCFMMFIRNITYFGLNSVRDTVLEFLDTTCMPADCSGNGQCRQGVCECKPGYVGGDCAYQRAKLPVPTNHSLVYGNLCYITDSNRCEDIFVSASQLVESPFLACHIKKVEVDHSGAYQSIGPVSVTKAQLMTASVVQCSWPRTSAQETVAVAISNDGQNPTSAMLISAYDPRCYTCSSSTNYCQKWAQNACQIQGRCYLNGEGASSDNCLYCNPARSATEWTYKDTPDCEVRWNEAKEKDLLSTVHILIIIACITAFAVIVTTVVGIVCKRRLRRKANQQSDLPPPYLGLSDDSSSLSETSFAPQKAFNTGKPHTRAVTQATPSIPHQD</sequence>
<keyword evidence="5" id="KW-0325">Glycoprotein</keyword>
<evidence type="ECO:0000313" key="10">
    <source>
        <dbReference type="Proteomes" id="UP000245119"/>
    </source>
</evidence>
<organism evidence="9 10">
    <name type="scientific">Pomacea canaliculata</name>
    <name type="common">Golden apple snail</name>
    <dbReference type="NCBI Taxonomy" id="400727"/>
    <lineage>
        <taxon>Eukaryota</taxon>
        <taxon>Metazoa</taxon>
        <taxon>Spiralia</taxon>
        <taxon>Lophotrochozoa</taxon>
        <taxon>Mollusca</taxon>
        <taxon>Gastropoda</taxon>
        <taxon>Caenogastropoda</taxon>
        <taxon>Architaenioglossa</taxon>
        <taxon>Ampullarioidea</taxon>
        <taxon>Ampullariidae</taxon>
        <taxon>Pomacea</taxon>
    </lineage>
</organism>
<proteinExistence type="predicted"/>
<dbReference type="Pfam" id="PF00094">
    <property type="entry name" value="VWD"/>
    <property type="match status" value="1"/>
</dbReference>
<feature type="domain" description="VWFD" evidence="8">
    <location>
        <begin position="3659"/>
        <end position="3849"/>
    </location>
</feature>
<dbReference type="InterPro" id="IPR001846">
    <property type="entry name" value="VWF_type-D"/>
</dbReference>
<dbReference type="Gene3D" id="2.10.60.10">
    <property type="entry name" value="CD59"/>
    <property type="match status" value="1"/>
</dbReference>
<evidence type="ECO:0000256" key="5">
    <source>
        <dbReference type="ARBA" id="ARBA00023180"/>
    </source>
</evidence>
<gene>
    <name evidence="9" type="ORF">C0Q70_09392</name>
</gene>
<protein>
    <recommendedName>
        <fullName evidence="8">VWFD domain-containing protein</fullName>
    </recommendedName>
</protein>
<feature type="compositionally biased region" description="Low complexity" evidence="6">
    <location>
        <begin position="4288"/>
        <end position="4298"/>
    </location>
</feature>
<comment type="subcellular location">
    <subcellularLocation>
        <location evidence="1">Cell membrane</location>
    </subcellularLocation>
</comment>
<evidence type="ECO:0000256" key="4">
    <source>
        <dbReference type="ARBA" id="ARBA00023136"/>
    </source>
</evidence>
<evidence type="ECO:0000256" key="1">
    <source>
        <dbReference type="ARBA" id="ARBA00004236"/>
    </source>
</evidence>
<dbReference type="Pfam" id="PF23106">
    <property type="entry name" value="EGF_Teneurin"/>
    <property type="match status" value="1"/>
</dbReference>
<dbReference type="CDD" id="cd00117">
    <property type="entry name" value="TFP"/>
    <property type="match status" value="1"/>
</dbReference>
<keyword evidence="2" id="KW-1003">Cell membrane</keyword>
<evidence type="ECO:0000256" key="2">
    <source>
        <dbReference type="ARBA" id="ARBA00022475"/>
    </source>
</evidence>
<evidence type="ECO:0000256" key="3">
    <source>
        <dbReference type="ARBA" id="ARBA00022729"/>
    </source>
</evidence>
<evidence type="ECO:0000256" key="7">
    <source>
        <dbReference type="SAM" id="Phobius"/>
    </source>
</evidence>
<feature type="region of interest" description="Disordered" evidence="6">
    <location>
        <begin position="4280"/>
        <end position="4329"/>
    </location>
</feature>
<keyword evidence="3" id="KW-0732">Signal</keyword>
<dbReference type="EMBL" id="PZQS01000005">
    <property type="protein sequence ID" value="PVD30130.1"/>
    <property type="molecule type" value="Genomic_DNA"/>
</dbReference>
<dbReference type="SMART" id="SM00216">
    <property type="entry name" value="VWD"/>
    <property type="match status" value="1"/>
</dbReference>
<dbReference type="InterPro" id="IPR035076">
    <property type="entry name" value="Toxin/TOLIP"/>
</dbReference>
<evidence type="ECO:0000256" key="6">
    <source>
        <dbReference type="SAM" id="MobiDB-lite"/>
    </source>
</evidence>
<dbReference type="GO" id="GO:0005886">
    <property type="term" value="C:plasma membrane"/>
    <property type="evidence" value="ECO:0007669"/>
    <property type="project" value="UniProtKB-SubCell"/>
</dbReference>